<dbReference type="WBParaSite" id="jg7449">
    <property type="protein sequence ID" value="jg7449"/>
    <property type="gene ID" value="jg7449"/>
</dbReference>
<proteinExistence type="predicted"/>
<evidence type="ECO:0000313" key="2">
    <source>
        <dbReference type="WBParaSite" id="jg7449"/>
    </source>
</evidence>
<sequence>MNEFSWSNSDVVMILQKLRSKQITFGFVEQFLKQEYNQKKSKTAIYRQMGLIQPLDVFLLDADIIPLQSKFGNKIMAVKEKKRFRVYKKHSEALFVCIGCAHAKEDKRPKPLPFLLKKDNRFFLNNGVHIAHCRLHELNELVARDIDRCASIVAK</sequence>
<dbReference type="Proteomes" id="UP000887574">
    <property type="component" value="Unplaced"/>
</dbReference>
<reference evidence="2" key="1">
    <citation type="submission" date="2022-11" db="UniProtKB">
        <authorList>
            <consortium name="WormBaseParasite"/>
        </authorList>
    </citation>
    <scope>IDENTIFICATION</scope>
</reference>
<organism evidence="1 2">
    <name type="scientific">Ditylenchus dipsaci</name>
    <dbReference type="NCBI Taxonomy" id="166011"/>
    <lineage>
        <taxon>Eukaryota</taxon>
        <taxon>Metazoa</taxon>
        <taxon>Ecdysozoa</taxon>
        <taxon>Nematoda</taxon>
        <taxon>Chromadorea</taxon>
        <taxon>Rhabditida</taxon>
        <taxon>Tylenchina</taxon>
        <taxon>Tylenchomorpha</taxon>
        <taxon>Sphaerularioidea</taxon>
        <taxon>Anguinidae</taxon>
        <taxon>Anguininae</taxon>
        <taxon>Ditylenchus</taxon>
    </lineage>
</organism>
<accession>A0A915EMI9</accession>
<evidence type="ECO:0000313" key="1">
    <source>
        <dbReference type="Proteomes" id="UP000887574"/>
    </source>
</evidence>
<name>A0A915EMI9_9BILA</name>
<keyword evidence="1" id="KW-1185">Reference proteome</keyword>
<protein>
    <submittedName>
        <fullName evidence="2">Uncharacterized protein</fullName>
    </submittedName>
</protein>
<dbReference type="AlphaFoldDB" id="A0A915EMI9"/>